<feature type="domain" description="F5/8 type C" evidence="6">
    <location>
        <begin position="484"/>
        <end position="631"/>
    </location>
</feature>
<dbReference type="AlphaFoldDB" id="A0A5J4KK08"/>
<dbReference type="InterPro" id="IPR013780">
    <property type="entry name" value="Glyco_hydro_b"/>
</dbReference>
<dbReference type="Gene3D" id="3.20.20.80">
    <property type="entry name" value="Glycosidases"/>
    <property type="match status" value="1"/>
</dbReference>
<comment type="similarity">
    <text evidence="1 4">Belongs to the glycosyl hydrolase 30 family.</text>
</comment>
<keyword evidence="3 4" id="KW-0378">Hydrolase</keyword>
<dbReference type="Gene3D" id="2.60.120.260">
    <property type="entry name" value="Galactose-binding domain-like"/>
    <property type="match status" value="1"/>
</dbReference>
<dbReference type="Pfam" id="PF02055">
    <property type="entry name" value="Glyco_hydro_30"/>
    <property type="match status" value="1"/>
</dbReference>
<dbReference type="PROSITE" id="PS50022">
    <property type="entry name" value="FA58C_3"/>
    <property type="match status" value="1"/>
</dbReference>
<keyword evidence="4" id="KW-0326">Glycosidase</keyword>
<organism evidence="7 8">
    <name type="scientific">Dictyobacter vulcani</name>
    <dbReference type="NCBI Taxonomy" id="2607529"/>
    <lineage>
        <taxon>Bacteria</taxon>
        <taxon>Bacillati</taxon>
        <taxon>Chloroflexota</taxon>
        <taxon>Ktedonobacteria</taxon>
        <taxon>Ktedonobacterales</taxon>
        <taxon>Dictyobacteraceae</taxon>
        <taxon>Dictyobacter</taxon>
    </lineage>
</organism>
<dbReference type="GO" id="GO:0006680">
    <property type="term" value="P:glucosylceramide catabolic process"/>
    <property type="evidence" value="ECO:0007669"/>
    <property type="project" value="TreeGrafter"/>
</dbReference>
<keyword evidence="2" id="KW-0732">Signal</keyword>
<evidence type="ECO:0000256" key="1">
    <source>
        <dbReference type="ARBA" id="ARBA00005382"/>
    </source>
</evidence>
<dbReference type="InterPro" id="IPR033452">
    <property type="entry name" value="GH30_C"/>
</dbReference>
<dbReference type="InterPro" id="IPR033453">
    <property type="entry name" value="Glyco_hydro_30_TIM-barrel"/>
</dbReference>
<evidence type="ECO:0000313" key="7">
    <source>
        <dbReference type="EMBL" id="GER88093.1"/>
    </source>
</evidence>
<dbReference type="SUPFAM" id="SSF51011">
    <property type="entry name" value="Glycosyl hydrolase domain"/>
    <property type="match status" value="1"/>
</dbReference>
<dbReference type="InterPro" id="IPR017853">
    <property type="entry name" value="GH"/>
</dbReference>
<keyword evidence="8" id="KW-1185">Reference proteome</keyword>
<proteinExistence type="inferred from homology"/>
<dbReference type="Pfam" id="PF17189">
    <property type="entry name" value="Glyco_hydro_30C"/>
    <property type="match status" value="1"/>
</dbReference>
<evidence type="ECO:0000256" key="5">
    <source>
        <dbReference type="SAM" id="MobiDB-lite"/>
    </source>
</evidence>
<evidence type="ECO:0000256" key="4">
    <source>
        <dbReference type="RuleBase" id="RU361188"/>
    </source>
</evidence>
<dbReference type="InterPro" id="IPR001139">
    <property type="entry name" value="Glyco_hydro_30"/>
</dbReference>
<evidence type="ECO:0000313" key="8">
    <source>
        <dbReference type="Proteomes" id="UP000326912"/>
    </source>
</evidence>
<evidence type="ECO:0000259" key="6">
    <source>
        <dbReference type="PROSITE" id="PS50022"/>
    </source>
</evidence>
<comment type="caution">
    <text evidence="7">The sequence shown here is derived from an EMBL/GenBank/DDBJ whole genome shotgun (WGS) entry which is preliminary data.</text>
</comment>
<dbReference type="PANTHER" id="PTHR11069">
    <property type="entry name" value="GLUCOSYLCERAMIDASE"/>
    <property type="match status" value="1"/>
</dbReference>
<dbReference type="Pfam" id="PF00754">
    <property type="entry name" value="F5_F8_type_C"/>
    <property type="match status" value="1"/>
</dbReference>
<dbReference type="Proteomes" id="UP000326912">
    <property type="component" value="Unassembled WGS sequence"/>
</dbReference>
<dbReference type="PRINTS" id="PR00843">
    <property type="entry name" value="GLHYDRLASE30"/>
</dbReference>
<evidence type="ECO:0000256" key="3">
    <source>
        <dbReference type="ARBA" id="ARBA00022801"/>
    </source>
</evidence>
<feature type="compositionally biased region" description="Low complexity" evidence="5">
    <location>
        <begin position="507"/>
        <end position="519"/>
    </location>
</feature>
<dbReference type="Gene3D" id="2.60.40.1180">
    <property type="entry name" value="Golgi alpha-mannosidase II"/>
    <property type="match status" value="1"/>
</dbReference>
<dbReference type="SUPFAM" id="SSF49785">
    <property type="entry name" value="Galactose-binding domain-like"/>
    <property type="match status" value="1"/>
</dbReference>
<dbReference type="GO" id="GO:0016020">
    <property type="term" value="C:membrane"/>
    <property type="evidence" value="ECO:0007669"/>
    <property type="project" value="GOC"/>
</dbReference>
<dbReference type="InterPro" id="IPR008979">
    <property type="entry name" value="Galactose-bd-like_sf"/>
</dbReference>
<gene>
    <name evidence="7" type="primary">srfJ_1</name>
    <name evidence="7" type="ORF">KDW_22550</name>
</gene>
<dbReference type="GO" id="GO:0004348">
    <property type="term" value="F:glucosylceramidase activity"/>
    <property type="evidence" value="ECO:0007669"/>
    <property type="project" value="InterPro"/>
</dbReference>
<feature type="region of interest" description="Disordered" evidence="5">
    <location>
        <begin position="498"/>
        <end position="519"/>
    </location>
</feature>
<dbReference type="InterPro" id="IPR000421">
    <property type="entry name" value="FA58C"/>
</dbReference>
<reference evidence="7 8" key="1">
    <citation type="submission" date="2019-10" db="EMBL/GenBank/DDBJ databases">
        <title>Dictyobacter vulcani sp. nov., within the class Ktedonobacteria, isolated from soil of volcanic Mt. Zao.</title>
        <authorList>
            <person name="Zheng Y."/>
            <person name="Wang C.M."/>
            <person name="Sakai Y."/>
            <person name="Abe K."/>
            <person name="Yokota A."/>
            <person name="Yabe S."/>
        </authorList>
    </citation>
    <scope>NUCLEOTIDE SEQUENCE [LARGE SCALE GENOMIC DNA]</scope>
    <source>
        <strain evidence="7 8">W12</strain>
    </source>
</reference>
<dbReference type="PANTHER" id="PTHR11069:SF23">
    <property type="entry name" value="LYSOSOMAL ACID GLUCOSYLCERAMIDASE"/>
    <property type="match status" value="1"/>
</dbReference>
<accession>A0A5J4KK08</accession>
<dbReference type="SUPFAM" id="SSF51445">
    <property type="entry name" value="(Trans)glycosidases"/>
    <property type="match status" value="1"/>
</dbReference>
<dbReference type="EMBL" id="BKZW01000001">
    <property type="protein sequence ID" value="GER88093.1"/>
    <property type="molecule type" value="Genomic_DNA"/>
</dbReference>
<sequence length="631" mass="68546">MSRLIYRTELGIFAACLALGTLLFFTVYQTRPVQAGKEEDKVQAWQTTADLSTHLAPQANKTFTTGSGSDATKITVDENQQYQQMDGFGASFTDSSAWLVSSKMDTKQRDTLMKNLFDAHQGIGLNFLRQPMGASDLTRPAPEVGEYSYDDMPQGQTDPNLDHFSIDHDTSYIIPVLQQALKENKDIKIMASPWSAPGWMKSSGSMEGGTLNSSAYTAYANYFVKFIQAYQAQGLPIYAVTPQNEPLYVPSGYPGMSFPAKDETTFIRDYLGPAMVSNGLSTKILGYDHNWDQPGYPTTILSDPGTTPYATGTAWHCYGGSVSAQTPIHNAYPDKDTYETDCSGGQWEGSNGFANTMDLLIGTTRNWSKSVVRWGMALDPDGKPNLGTGAACTQCRGIVTVDQTNGTVTYNGDYYGLGQASKFVQPGAYRVASSSGLNGIKDVAFKNADGSKVLVTYNSSSDPQTFDVQWGDKWFADTLPAGAATTFKWTGKQSTNNHSALNRTGWTTSTSATPASTDNSAANVLDDDYTTHWSSTENQTNGQWFQIDMGSTQTFSQMTLDAGSDGDYPHGYQVSVSDDGANWSNPVASGNGSAQQPLSISFAPQTARYIRIVQTGSADSKWSIYEMNVYP</sequence>
<protein>
    <submittedName>
        <fullName evidence="7">Glucosylceramidase</fullName>
    </submittedName>
</protein>
<name>A0A5J4KK08_9CHLR</name>
<dbReference type="RefSeq" id="WP_233097673.1">
    <property type="nucleotide sequence ID" value="NZ_BKZW01000001.1"/>
</dbReference>
<evidence type="ECO:0000256" key="2">
    <source>
        <dbReference type="ARBA" id="ARBA00022729"/>
    </source>
</evidence>